<comment type="function">
    <text evidence="10">Plays a role in primary ciliogenesis by modulating actin polymerization.</text>
</comment>
<evidence type="ECO:0000256" key="12">
    <source>
        <dbReference type="ARBA" id="ARBA00039249"/>
    </source>
</evidence>
<evidence type="ECO:0000256" key="3">
    <source>
        <dbReference type="ARBA" id="ARBA00004245"/>
    </source>
</evidence>
<dbReference type="InterPro" id="IPR048777">
    <property type="entry name" value="CATIP_N"/>
</dbReference>
<keyword evidence="15" id="KW-1185">Reference proteome</keyword>
<evidence type="ECO:0000256" key="5">
    <source>
        <dbReference type="ARBA" id="ARBA00022490"/>
    </source>
</evidence>
<keyword evidence="7" id="KW-0472">Membrane</keyword>
<organism evidence="14 15">
    <name type="scientific">Neogobius melanostomus</name>
    <name type="common">round goby</name>
    <dbReference type="NCBI Taxonomy" id="47308"/>
    <lineage>
        <taxon>Eukaryota</taxon>
        <taxon>Metazoa</taxon>
        <taxon>Chordata</taxon>
        <taxon>Craniata</taxon>
        <taxon>Vertebrata</taxon>
        <taxon>Euteleostomi</taxon>
        <taxon>Actinopterygii</taxon>
        <taxon>Neopterygii</taxon>
        <taxon>Teleostei</taxon>
        <taxon>Neoteleostei</taxon>
        <taxon>Acanthomorphata</taxon>
        <taxon>Gobiaria</taxon>
        <taxon>Gobiiformes</taxon>
        <taxon>Gobioidei</taxon>
        <taxon>Gobiidae</taxon>
        <taxon>Benthophilinae</taxon>
        <taxon>Neogobiini</taxon>
        <taxon>Neogobius</taxon>
    </lineage>
</organism>
<name>A0A8C6UIT9_9GOBI</name>
<feature type="domain" description="Ciliogenesis-associated TTC17-interacting protein N-terminal" evidence="13">
    <location>
        <begin position="146"/>
        <end position="217"/>
    </location>
</feature>
<dbReference type="GO" id="GO:0030041">
    <property type="term" value="P:actin filament polymerization"/>
    <property type="evidence" value="ECO:0007669"/>
    <property type="project" value="TreeGrafter"/>
</dbReference>
<evidence type="ECO:0000256" key="10">
    <source>
        <dbReference type="ARBA" id="ARBA00037538"/>
    </source>
</evidence>
<dbReference type="AlphaFoldDB" id="A0A8C6UIT9"/>
<comment type="subcellular location">
    <subcellularLocation>
        <location evidence="2">Cell membrane</location>
    </subcellularLocation>
    <subcellularLocation>
        <location evidence="3">Cytoplasm</location>
        <location evidence="3">Cytoskeleton</location>
    </subcellularLocation>
    <subcellularLocation>
        <location evidence="1">Nucleus</location>
    </subcellularLocation>
</comment>
<keyword evidence="5" id="KW-0963">Cytoplasm</keyword>
<sequence>MENHSRVRHSAGLEDPQHDKDLCASKEAVAFADSIDPTDLQRCVFTDNLVSLSKSGRDLGKFSVTVEFACRAQRPCMLVHAQSEGAIENSHCGTTVTAYITCDLEVLEEDYYEYIKVRQEVTQNRCHIVQRLYHRGIQLTADAFICSKGKVPENMTFISIDQSLHIISATFLGVEQQEIGEECVEVFGIRKTLHFSEDNPQTWHCYFLSDGFHLVRREVLTNSVLLAMISQLFVGNFISYGIVGEFEKMSLSWEEDMQMRSKFLDRKEELKADHASYLRRHPEIRALISDFLQFLLLRKPDDVFQFSREYFLPFASQPGKS</sequence>
<dbReference type="PANTHER" id="PTHR15505">
    <property type="entry name" value="RIIA DOMAIN-CONTAINING PROTEIN 1"/>
    <property type="match status" value="1"/>
</dbReference>
<evidence type="ECO:0000256" key="1">
    <source>
        <dbReference type="ARBA" id="ARBA00004123"/>
    </source>
</evidence>
<dbReference type="InterPro" id="IPR047501">
    <property type="entry name" value="DD_CATIP"/>
</dbReference>
<keyword evidence="6" id="KW-0970">Cilium biogenesis/degradation</keyword>
<proteinExistence type="inferred from homology"/>
<reference evidence="14" key="2">
    <citation type="submission" date="2025-09" db="UniProtKB">
        <authorList>
            <consortium name="Ensembl"/>
        </authorList>
    </citation>
    <scope>IDENTIFICATION</scope>
</reference>
<evidence type="ECO:0000256" key="2">
    <source>
        <dbReference type="ARBA" id="ARBA00004236"/>
    </source>
</evidence>
<accession>A0A8C6UIT9</accession>
<keyword evidence="4" id="KW-1003">Cell membrane</keyword>
<dbReference type="SUPFAM" id="SSF47391">
    <property type="entry name" value="Dimerization-anchoring domain of cAMP-dependent PK regulatory subunit"/>
    <property type="match status" value="1"/>
</dbReference>
<evidence type="ECO:0000313" key="15">
    <source>
        <dbReference type="Proteomes" id="UP000694523"/>
    </source>
</evidence>
<dbReference type="GO" id="GO:0005634">
    <property type="term" value="C:nucleus"/>
    <property type="evidence" value="ECO:0007669"/>
    <property type="project" value="UniProtKB-SubCell"/>
</dbReference>
<evidence type="ECO:0000313" key="14">
    <source>
        <dbReference type="Ensembl" id="ENSNMLP00000035233.1"/>
    </source>
</evidence>
<evidence type="ECO:0000256" key="6">
    <source>
        <dbReference type="ARBA" id="ARBA00022794"/>
    </source>
</evidence>
<feature type="domain" description="Ciliogenesis-associated TTC17-interacting protein N-terminal" evidence="13">
    <location>
        <begin position="27"/>
        <end position="132"/>
    </location>
</feature>
<evidence type="ECO:0000256" key="7">
    <source>
        <dbReference type="ARBA" id="ARBA00023136"/>
    </source>
</evidence>
<dbReference type="CDD" id="cd22973">
    <property type="entry name" value="DD_CATIP"/>
    <property type="match status" value="1"/>
</dbReference>
<dbReference type="Pfam" id="PF21772">
    <property type="entry name" value="CATIP_N"/>
    <property type="match status" value="2"/>
</dbReference>
<reference evidence="14" key="1">
    <citation type="submission" date="2025-08" db="UniProtKB">
        <authorList>
            <consortium name="Ensembl"/>
        </authorList>
    </citation>
    <scope>IDENTIFICATION</scope>
</reference>
<dbReference type="PANTHER" id="PTHR15505:SF3">
    <property type="entry name" value="CILIOGENESIS-ASSOCIATED TTC17-INTERACTING PROTEIN"/>
    <property type="match status" value="1"/>
</dbReference>
<dbReference type="GO" id="GO:0044782">
    <property type="term" value="P:cilium organization"/>
    <property type="evidence" value="ECO:0007669"/>
    <property type="project" value="TreeGrafter"/>
</dbReference>
<evidence type="ECO:0000256" key="4">
    <source>
        <dbReference type="ARBA" id="ARBA00022475"/>
    </source>
</evidence>
<dbReference type="GO" id="GO:0005886">
    <property type="term" value="C:plasma membrane"/>
    <property type="evidence" value="ECO:0007669"/>
    <property type="project" value="UniProtKB-SubCell"/>
</dbReference>
<dbReference type="GO" id="GO:0005856">
    <property type="term" value="C:cytoskeleton"/>
    <property type="evidence" value="ECO:0007669"/>
    <property type="project" value="UniProtKB-SubCell"/>
</dbReference>
<evidence type="ECO:0000256" key="9">
    <source>
        <dbReference type="ARBA" id="ARBA00023242"/>
    </source>
</evidence>
<protein>
    <recommendedName>
        <fullName evidence="12">Ciliogenesis-associated TTC17-interacting protein</fullName>
    </recommendedName>
</protein>
<evidence type="ECO:0000256" key="8">
    <source>
        <dbReference type="ARBA" id="ARBA00023212"/>
    </source>
</evidence>
<evidence type="ECO:0000259" key="13">
    <source>
        <dbReference type="Pfam" id="PF21772"/>
    </source>
</evidence>
<keyword evidence="9" id="KW-0539">Nucleus</keyword>
<comment type="similarity">
    <text evidence="11">Belongs to the CATIP family.</text>
</comment>
<dbReference type="Ensembl" id="ENSNMLT00000039239.1">
    <property type="protein sequence ID" value="ENSNMLP00000035233.1"/>
    <property type="gene ID" value="ENSNMLG00000021863.1"/>
</dbReference>
<keyword evidence="8" id="KW-0206">Cytoskeleton</keyword>
<evidence type="ECO:0000256" key="11">
    <source>
        <dbReference type="ARBA" id="ARBA00037938"/>
    </source>
</evidence>
<dbReference type="Proteomes" id="UP000694523">
    <property type="component" value="Unplaced"/>
</dbReference>